<comment type="caution">
    <text evidence="23">The sequence shown here is derived from an EMBL/GenBank/DDBJ whole genome shotgun (WGS) entry which is preliminary data.</text>
</comment>
<dbReference type="Pfam" id="PF20412">
    <property type="entry name" value="RALGAPB_N"/>
    <property type="match status" value="1"/>
</dbReference>
<feature type="region of interest" description="Disordered" evidence="18">
    <location>
        <begin position="1332"/>
        <end position="1356"/>
    </location>
</feature>
<dbReference type="FunFam" id="3.40.50.300:FF:000403">
    <property type="entry name" value="ATP-binding cassette sub-family B member 8, mitochondrial"/>
    <property type="match status" value="1"/>
</dbReference>
<dbReference type="Gene3D" id="3.40.50.11210">
    <property type="entry name" value="Rap/Ran-GAP"/>
    <property type="match status" value="1"/>
</dbReference>
<dbReference type="GO" id="GO:0006813">
    <property type="term" value="P:potassium ion transport"/>
    <property type="evidence" value="ECO:0007669"/>
    <property type="project" value="UniProtKB-KW"/>
</dbReference>
<dbReference type="GO" id="GO:0015421">
    <property type="term" value="F:ABC-type oligopeptide transporter activity"/>
    <property type="evidence" value="ECO:0007669"/>
    <property type="project" value="TreeGrafter"/>
</dbReference>
<evidence type="ECO:0000313" key="23">
    <source>
        <dbReference type="EMBL" id="KAG2235848.1"/>
    </source>
</evidence>
<dbReference type="InterPro" id="IPR003439">
    <property type="entry name" value="ABC_transporter-like_ATP-bd"/>
</dbReference>
<evidence type="ECO:0000256" key="9">
    <source>
        <dbReference type="ARBA" id="ARBA00022946"/>
    </source>
</evidence>
<keyword evidence="8" id="KW-0067">ATP-binding</keyword>
<keyword evidence="14 19" id="KW-0472">Membrane</keyword>
<evidence type="ECO:0000256" key="14">
    <source>
        <dbReference type="ARBA" id="ARBA00023136"/>
    </source>
</evidence>
<dbReference type="GO" id="GO:0051056">
    <property type="term" value="P:regulation of small GTPase mediated signal transduction"/>
    <property type="evidence" value="ECO:0007669"/>
    <property type="project" value="InterPro"/>
</dbReference>
<dbReference type="GO" id="GO:0005096">
    <property type="term" value="F:GTPase activator activity"/>
    <property type="evidence" value="ECO:0007669"/>
    <property type="project" value="UniProtKB-KW"/>
</dbReference>
<dbReference type="SUPFAM" id="SSF52540">
    <property type="entry name" value="P-loop containing nucleoside triphosphate hydrolases"/>
    <property type="match status" value="1"/>
</dbReference>
<dbReference type="Gene3D" id="3.40.50.300">
    <property type="entry name" value="P-loop containing nucleotide triphosphate hydrolases"/>
    <property type="match status" value="1"/>
</dbReference>
<dbReference type="CDD" id="cd03249">
    <property type="entry name" value="ABC_MTABC3_MDL1_MDL2"/>
    <property type="match status" value="1"/>
</dbReference>
<keyword evidence="3" id="KW-0343">GTPase activation</keyword>
<dbReference type="GO" id="GO:0005524">
    <property type="term" value="F:ATP binding"/>
    <property type="evidence" value="ECO:0007669"/>
    <property type="project" value="UniProtKB-KW"/>
</dbReference>
<keyword evidence="9" id="KW-0809">Transit peptide</keyword>
<evidence type="ECO:0000256" key="18">
    <source>
        <dbReference type="SAM" id="MobiDB-lite"/>
    </source>
</evidence>
<dbReference type="PROSITE" id="PS50929">
    <property type="entry name" value="ABC_TM1F"/>
    <property type="match status" value="1"/>
</dbReference>
<dbReference type="PANTHER" id="PTHR43394:SF17">
    <property type="entry name" value="MITOCHONDRIAL POTASSIUM CHANNEL ATP-BINDING SUBUNIT"/>
    <property type="match status" value="1"/>
</dbReference>
<dbReference type="InterPro" id="IPR017871">
    <property type="entry name" value="ABC_transporter-like_CS"/>
</dbReference>
<dbReference type="InterPro" id="IPR046859">
    <property type="entry name" value="RGPA/RALGAPB_N"/>
</dbReference>
<dbReference type="PROSITE" id="PS50893">
    <property type="entry name" value="ABC_TRANSPORTER_2"/>
    <property type="match status" value="1"/>
</dbReference>
<dbReference type="GO" id="GO:0090374">
    <property type="term" value="P:oligopeptide export from mitochondrion"/>
    <property type="evidence" value="ECO:0007669"/>
    <property type="project" value="TreeGrafter"/>
</dbReference>
<feature type="compositionally biased region" description="Polar residues" evidence="18">
    <location>
        <begin position="1333"/>
        <end position="1353"/>
    </location>
</feature>
<dbReference type="CDD" id="cd18574">
    <property type="entry name" value="ABC_6TM_ABCB8_like"/>
    <property type="match status" value="1"/>
</dbReference>
<dbReference type="Gene3D" id="1.20.1560.10">
    <property type="entry name" value="ABC transporter type 1, transmembrane domain"/>
    <property type="match status" value="1"/>
</dbReference>
<evidence type="ECO:0000256" key="4">
    <source>
        <dbReference type="ARBA" id="ARBA00022538"/>
    </source>
</evidence>
<keyword evidence="7" id="KW-0999">Mitochondrion inner membrane</keyword>
<accession>A0A8H7SWS6</accession>
<evidence type="ECO:0000256" key="16">
    <source>
        <dbReference type="ARBA" id="ARBA00041416"/>
    </source>
</evidence>
<keyword evidence="4" id="KW-0633">Potassium transport</keyword>
<evidence type="ECO:0000256" key="12">
    <source>
        <dbReference type="ARBA" id="ARBA00023065"/>
    </source>
</evidence>
<dbReference type="InterPro" id="IPR036640">
    <property type="entry name" value="ABC1_TM_sf"/>
</dbReference>
<keyword evidence="6" id="KW-0547">Nucleotide-binding</keyword>
<dbReference type="Pfam" id="PF00664">
    <property type="entry name" value="ABC_membrane"/>
    <property type="match status" value="1"/>
</dbReference>
<dbReference type="GO" id="GO:0005743">
    <property type="term" value="C:mitochondrial inner membrane"/>
    <property type="evidence" value="ECO:0007669"/>
    <property type="project" value="UniProtKB-SubCell"/>
</dbReference>
<evidence type="ECO:0000256" key="1">
    <source>
        <dbReference type="ARBA" id="ARBA00004448"/>
    </source>
</evidence>
<feature type="transmembrane region" description="Helical" evidence="19">
    <location>
        <begin position="54"/>
        <end position="72"/>
    </location>
</feature>
<evidence type="ECO:0000256" key="2">
    <source>
        <dbReference type="ARBA" id="ARBA00022448"/>
    </source>
</evidence>
<dbReference type="SMART" id="SM00382">
    <property type="entry name" value="AAA"/>
    <property type="match status" value="1"/>
</dbReference>
<evidence type="ECO:0000256" key="15">
    <source>
        <dbReference type="ARBA" id="ARBA00040439"/>
    </source>
</evidence>
<dbReference type="Pfam" id="PF02145">
    <property type="entry name" value="Rap_GAP"/>
    <property type="match status" value="1"/>
</dbReference>
<dbReference type="PANTHER" id="PTHR43394">
    <property type="entry name" value="ATP-DEPENDENT PERMEASE MDL1, MITOCHONDRIAL"/>
    <property type="match status" value="1"/>
</dbReference>
<evidence type="ECO:0000256" key="10">
    <source>
        <dbReference type="ARBA" id="ARBA00022958"/>
    </source>
</evidence>
<keyword evidence="11 19" id="KW-1133">Transmembrane helix</keyword>
<keyword evidence="12" id="KW-0406">Ion transport</keyword>
<evidence type="ECO:0000256" key="8">
    <source>
        <dbReference type="ARBA" id="ARBA00022840"/>
    </source>
</evidence>
<evidence type="ECO:0000256" key="11">
    <source>
        <dbReference type="ARBA" id="ARBA00022989"/>
    </source>
</evidence>
<feature type="transmembrane region" description="Helical" evidence="19">
    <location>
        <begin position="207"/>
        <end position="228"/>
    </location>
</feature>
<comment type="subcellular location">
    <subcellularLocation>
        <location evidence="1">Mitochondrion inner membrane</location>
        <topology evidence="1">Multi-pass membrane protein</topology>
    </subcellularLocation>
</comment>
<evidence type="ECO:0000256" key="3">
    <source>
        <dbReference type="ARBA" id="ARBA00022468"/>
    </source>
</evidence>
<feature type="transmembrane region" description="Helical" evidence="19">
    <location>
        <begin position="111"/>
        <end position="133"/>
    </location>
</feature>
<organism evidence="23 24">
    <name type="scientific">Thamnidium elegans</name>
    <dbReference type="NCBI Taxonomy" id="101142"/>
    <lineage>
        <taxon>Eukaryota</taxon>
        <taxon>Fungi</taxon>
        <taxon>Fungi incertae sedis</taxon>
        <taxon>Mucoromycota</taxon>
        <taxon>Mucoromycotina</taxon>
        <taxon>Mucoromycetes</taxon>
        <taxon>Mucorales</taxon>
        <taxon>Mucorineae</taxon>
        <taxon>Mucoraceae</taxon>
        <taxon>Thamnidium</taxon>
    </lineage>
</organism>
<dbReference type="Pfam" id="PF00005">
    <property type="entry name" value="ABC_tran"/>
    <property type="match status" value="1"/>
</dbReference>
<evidence type="ECO:0000259" key="21">
    <source>
        <dbReference type="PROSITE" id="PS50893"/>
    </source>
</evidence>
<protein>
    <recommendedName>
        <fullName evidence="15">Mitochondrial potassium channel ATP-binding subunit</fullName>
    </recommendedName>
    <alternativeName>
        <fullName evidence="17">ATP-binding cassette sub-family B member 8, mitochondrial</fullName>
    </alternativeName>
    <alternativeName>
        <fullName evidence="16">Mitochondrial sulfonylurea-receptor</fullName>
    </alternativeName>
</protein>
<dbReference type="SUPFAM" id="SSF111347">
    <property type="entry name" value="Rap/Ran-GAP"/>
    <property type="match status" value="1"/>
</dbReference>
<dbReference type="InterPro" id="IPR039421">
    <property type="entry name" value="Type_1_exporter"/>
</dbReference>
<keyword evidence="2" id="KW-0813">Transport</keyword>
<dbReference type="FunFam" id="1.20.1560.10:FF:000215">
    <property type="entry name" value="ABC transporter B family member 4"/>
    <property type="match status" value="1"/>
</dbReference>
<feature type="domain" description="ABC transporter" evidence="21">
    <location>
        <begin position="383"/>
        <end position="619"/>
    </location>
</feature>
<evidence type="ECO:0000259" key="22">
    <source>
        <dbReference type="PROSITE" id="PS50929"/>
    </source>
</evidence>
<dbReference type="InterPro" id="IPR003593">
    <property type="entry name" value="AAA+_ATPase"/>
</dbReference>
<evidence type="ECO:0000259" key="20">
    <source>
        <dbReference type="PROSITE" id="PS50085"/>
    </source>
</evidence>
<name>A0A8H7SWS6_9FUNG</name>
<evidence type="ECO:0000256" key="7">
    <source>
        <dbReference type="ARBA" id="ARBA00022792"/>
    </source>
</evidence>
<keyword evidence="10" id="KW-0630">Potassium</keyword>
<sequence length="1878" mass="210013">MFKLKTVYCDFQPLQPTFIIQPATTKQTVLNKILPVETPQTITQDIWDLVKPDLLLLAFIILTAVGAAILQLQTPLVTGQLINVLSMSVNAAADGLGSLTIRDLNGPALKLFGLLTAQGVLTFAHISLVSMFGENVAKRLRAKLFRAIIQQDISFFDCHRSGELVSRLTGDVSDFKSTFKQLVTQGLKSVTQTIGSSIQLFRISTSLTLTMLGTMPILYVLLNLYGAYLRKLSKHNKQLDGYCGGVAGEVISNMRTVRAFASEDREMQHYHEACERVSDSNKNMGVHIGLFQGLTNISVGCMVLTVLYYGGSLVVKNELTSGDLMSYMLSTQTAQHSLVSLGVLFGQSIKAAASANRVFEFIHLHPEVPLRGGLALDHVQGNVVFQDIDFCYPTRPDQKVLDSFNLVVPQGHTIALCGPSGSGKSTIASLLERFYEPTNGMISLDGQDLKDLDPSWLRHHIGFINQEPVLFATSILENIRYGCPEATMDQVKEAARKANAEGFIEGFPDGYETIVGERGAALSGGQKQRIAIARAILKDPKILILDEATSALDTQSERMVQDALDKLMQGRTVLVIAHRLSTIRKADTIVVMGKTPGNILEKETNILGSLPLSIRRVLISEITSYLHPSSGKSPPDVTLFSSPAHVKWFMEVIGQGFNLPLEDMSITNQDVDIYARWLFEQSTRPEAVSKEGLEQEFYQIIFHQFSLLFQPRIARNHVVVSPNNNANNTKTSFHIGVPATAQMPLAFNSVAPNQTTNLKETLAQLVQRHVELCKKTLKIFAMAGRTLKLSTETWAVLLKVMLGITDYLLKEPTGETSNLGVMNMADELCDNLLQNCFMRWTHRSKAIQQWSTTSLALTKRVQCLMYGEKQGTDGVYINGPNIKLDLPTEFVYYAWHRVMYLIPHPLQLPSSNFTLAMFGIGHLIDAFNLTAPPDASDNLQNTNPDGNTLLHMFGTYLFDAASKSCTTDTESQYGCAESFATICKIFCKPQKRQQFLKTYIERFYACLTIGLKSESCLPTILLSCTELFATDLEGVRMLVPDFIAAIKMVLPKLRFECKTNVSIDNLRLAAIKVLSTIMCLPNHFNKVELKLGWDCELNTSSENVSLVGDQEQLITQLIRVLYAEPVEGDSEHPFLSLKFYILEVLLVSLRTETSSYNMRYILHLINVYVIEDVPFCPGLVGTVVKLIQDKILTMQLPADVTLVAFDVLMDFVDLYDFVKRDNKNVARELVLALSRYVDTLISAGKLVQTYPLIVQAYDCMIKWILVSQWIIDDRDCYKAVIATLSKGITIFDREPVTSVAPTEPVNVEKKKKRDTAFQPTKQLFQLPPRVNKQHLQQHQEPNTTPNTVRPSSSAHKKEEMAVRMAAEYCMSQFVNQLGRFSLSTERSFASCRSAMIDDVQQLKEFRELQKKDTSVDHPSSIRYFLIDKKTLLAIIDVTDKVPSVPKHIPSIIAVIRDTTGKYVWSMESQYTDPLAPTSTPSTPLDSPASLLKPSAISSNNVHHHSDKPITVPTSVAVNENEIPTMENIFVPGSNQWQELETIKNLMKRQEETESVHKASCTSNYLNQYQVSSDGPKIDSRSPTGFRLLLSQMGFLLPKNRRHITPLHITDDVISEMETLDMLNERDCISISAYYATSGNTTWSELIETPPPLSEQFLQFIHCVAWPVNTKDHKGYKGKLDTSICETLPYYSDRTVELVVNVPYFLKPPPVDDITWGNANSITKIHQQVSSDDHVCIIWIQDLDHYKSIAKMIKSSVNSKAMVYIFINPLKNSANGLYWVRILVPALGNTPTSIAASQRLNENALIFGPLVDGIVVSRHALGSMVRSTAISAHQACRVVTDTYTRPYVIRKEYIEEMAHRHRVKLPLSEFYSDIFTDRD</sequence>
<dbReference type="GO" id="GO:0016887">
    <property type="term" value="F:ATP hydrolysis activity"/>
    <property type="evidence" value="ECO:0007669"/>
    <property type="project" value="InterPro"/>
</dbReference>
<reference evidence="23" key="1">
    <citation type="submission" date="2021-01" db="EMBL/GenBank/DDBJ databases">
        <title>Metabolic potential, ecology and presence of endohyphal bacteria is reflected in genomic diversity of Mucoromycotina.</title>
        <authorList>
            <person name="Muszewska A."/>
            <person name="Okrasinska A."/>
            <person name="Steczkiewicz K."/>
            <person name="Drgas O."/>
            <person name="Orlowska M."/>
            <person name="Perlinska-Lenart U."/>
            <person name="Aleksandrzak-Piekarczyk T."/>
            <person name="Szatraj K."/>
            <person name="Zielenkiewicz U."/>
            <person name="Pilsyk S."/>
            <person name="Malc E."/>
            <person name="Mieczkowski P."/>
            <person name="Kruszewska J.S."/>
            <person name="Biernat P."/>
            <person name="Pawlowska J."/>
        </authorList>
    </citation>
    <scope>NUCLEOTIDE SEQUENCE</scope>
    <source>
        <strain evidence="23">WA0000018081</strain>
    </source>
</reference>
<evidence type="ECO:0000256" key="13">
    <source>
        <dbReference type="ARBA" id="ARBA00023128"/>
    </source>
</evidence>
<dbReference type="PROSITE" id="PS50085">
    <property type="entry name" value="RAPGAP"/>
    <property type="match status" value="1"/>
</dbReference>
<feature type="domain" description="ABC transmembrane type-1" evidence="22">
    <location>
        <begin position="58"/>
        <end position="350"/>
    </location>
</feature>
<evidence type="ECO:0000256" key="19">
    <source>
        <dbReference type="SAM" id="Phobius"/>
    </source>
</evidence>
<keyword evidence="5 19" id="KW-0812">Transmembrane</keyword>
<keyword evidence="13" id="KW-0496">Mitochondrion</keyword>
<dbReference type="InterPro" id="IPR027417">
    <property type="entry name" value="P-loop_NTPase"/>
</dbReference>
<dbReference type="InterPro" id="IPR011527">
    <property type="entry name" value="ABC1_TM_dom"/>
</dbReference>
<evidence type="ECO:0000256" key="5">
    <source>
        <dbReference type="ARBA" id="ARBA00022692"/>
    </source>
</evidence>
<evidence type="ECO:0000256" key="17">
    <source>
        <dbReference type="ARBA" id="ARBA00042968"/>
    </source>
</evidence>
<dbReference type="PROSITE" id="PS00211">
    <property type="entry name" value="ABC_TRANSPORTER_1"/>
    <property type="match status" value="1"/>
</dbReference>
<dbReference type="EMBL" id="JAEPRE010000026">
    <property type="protein sequence ID" value="KAG2235848.1"/>
    <property type="molecule type" value="Genomic_DNA"/>
</dbReference>
<evidence type="ECO:0000313" key="24">
    <source>
        <dbReference type="Proteomes" id="UP000613177"/>
    </source>
</evidence>
<dbReference type="InterPro" id="IPR000331">
    <property type="entry name" value="Rap/Ran_GAP_dom"/>
</dbReference>
<proteinExistence type="predicted"/>
<dbReference type="Proteomes" id="UP000613177">
    <property type="component" value="Unassembled WGS sequence"/>
</dbReference>
<keyword evidence="24" id="KW-1185">Reference proteome</keyword>
<gene>
    <name evidence="23" type="ORF">INT48_003960</name>
</gene>
<dbReference type="SUPFAM" id="SSF90123">
    <property type="entry name" value="ABC transporter transmembrane region"/>
    <property type="match status" value="1"/>
</dbReference>
<evidence type="ECO:0000256" key="6">
    <source>
        <dbReference type="ARBA" id="ARBA00022741"/>
    </source>
</evidence>
<feature type="domain" description="Rap-GAP" evidence="20">
    <location>
        <begin position="1616"/>
        <end position="1856"/>
    </location>
</feature>
<dbReference type="InterPro" id="IPR035974">
    <property type="entry name" value="Rap/Ran-GAP_sf"/>
</dbReference>